<dbReference type="PANTHER" id="PTHR12625:SF0">
    <property type="entry name" value="PROTEIN LILIPOD"/>
    <property type="match status" value="1"/>
</dbReference>
<dbReference type="PRINTS" id="PR01692">
    <property type="entry name" value="LIPOCALINIMR"/>
</dbReference>
<proteinExistence type="inferred from homology"/>
<evidence type="ECO:0000256" key="2">
    <source>
        <dbReference type="SAM" id="Phobius"/>
    </source>
</evidence>
<name>A0A914S1I3_PAREQ</name>
<feature type="transmembrane region" description="Helical" evidence="2">
    <location>
        <begin position="150"/>
        <end position="173"/>
    </location>
</feature>
<dbReference type="GO" id="GO:0004888">
    <property type="term" value="F:transmembrane signaling receptor activity"/>
    <property type="evidence" value="ECO:0007669"/>
    <property type="project" value="TreeGrafter"/>
</dbReference>
<feature type="transmembrane region" description="Helical" evidence="2">
    <location>
        <begin position="30"/>
        <end position="59"/>
    </location>
</feature>
<sequence length="205" mass="23197">MLYFVSALKFLVDTSLTQSRIQKFSSKYSFSLWMCTCSLAISIGAATLLPFSVIGSEILQAYPDSYYFQWLNWPLIHSLWNYVFALSNLSLFVLLPFAYFFIESQGFRGQGKAIATNNRLGIMARVYETVAVCIMLIVVLICLADVVQSFLLAVSVLMVLINTLQLLFGYRALPVYAQYIEVNSRHTFGIFGALVEVIIISYVHF</sequence>
<dbReference type="WBParaSite" id="PEQ_0001245301-mRNA-1">
    <property type="protein sequence ID" value="PEQ_0001245301-mRNA-1"/>
    <property type="gene ID" value="PEQ_0001245301"/>
</dbReference>
<dbReference type="GO" id="GO:0005886">
    <property type="term" value="C:plasma membrane"/>
    <property type="evidence" value="ECO:0007669"/>
    <property type="project" value="TreeGrafter"/>
</dbReference>
<reference evidence="4" key="1">
    <citation type="submission" date="2022-11" db="UniProtKB">
        <authorList>
            <consortium name="WormBaseParasite"/>
        </authorList>
    </citation>
    <scope>IDENTIFICATION</scope>
</reference>
<dbReference type="PANTHER" id="PTHR12625">
    <property type="entry name" value="LIPOCALIN-1 INTERACTING MEMBRANE RECEPTOR LIMR"/>
    <property type="match status" value="1"/>
</dbReference>
<accession>A0A914S1I3</accession>
<organism evidence="3 4">
    <name type="scientific">Parascaris equorum</name>
    <name type="common">Equine roundworm</name>
    <dbReference type="NCBI Taxonomy" id="6256"/>
    <lineage>
        <taxon>Eukaryota</taxon>
        <taxon>Metazoa</taxon>
        <taxon>Ecdysozoa</taxon>
        <taxon>Nematoda</taxon>
        <taxon>Chromadorea</taxon>
        <taxon>Rhabditida</taxon>
        <taxon>Spirurina</taxon>
        <taxon>Ascaridomorpha</taxon>
        <taxon>Ascaridoidea</taxon>
        <taxon>Ascarididae</taxon>
        <taxon>Parascaris</taxon>
    </lineage>
</organism>
<dbReference type="GO" id="GO:0007165">
    <property type="term" value="P:signal transduction"/>
    <property type="evidence" value="ECO:0007669"/>
    <property type="project" value="TreeGrafter"/>
</dbReference>
<feature type="transmembrane region" description="Helical" evidence="2">
    <location>
        <begin position="79"/>
        <end position="102"/>
    </location>
</feature>
<dbReference type="Proteomes" id="UP000887564">
    <property type="component" value="Unplaced"/>
</dbReference>
<evidence type="ECO:0000313" key="3">
    <source>
        <dbReference type="Proteomes" id="UP000887564"/>
    </source>
</evidence>
<keyword evidence="2" id="KW-0812">Transmembrane</keyword>
<keyword evidence="3" id="KW-1185">Reference proteome</keyword>
<evidence type="ECO:0000256" key="1">
    <source>
        <dbReference type="ARBA" id="ARBA00010487"/>
    </source>
</evidence>
<protein>
    <submittedName>
        <fullName evidence="4">Uncharacterized protein</fullName>
    </submittedName>
</protein>
<dbReference type="AlphaFoldDB" id="A0A914S1I3"/>
<dbReference type="InterPro" id="IPR008075">
    <property type="entry name" value="LIMR"/>
</dbReference>
<keyword evidence="2" id="KW-1133">Transmembrane helix</keyword>
<evidence type="ECO:0000313" key="4">
    <source>
        <dbReference type="WBParaSite" id="PEQ_0001245301-mRNA-1"/>
    </source>
</evidence>
<comment type="similarity">
    <text evidence="1">Belongs to the LIMR family.</text>
</comment>
<dbReference type="InterPro" id="IPR006876">
    <property type="entry name" value="LMBR1-like_membr_prot"/>
</dbReference>
<keyword evidence="2" id="KW-0472">Membrane</keyword>
<feature type="transmembrane region" description="Helical" evidence="2">
    <location>
        <begin position="122"/>
        <end position="144"/>
    </location>
</feature>
<dbReference type="Pfam" id="PF04791">
    <property type="entry name" value="LMBR1"/>
    <property type="match status" value="1"/>
</dbReference>
<feature type="transmembrane region" description="Helical" evidence="2">
    <location>
        <begin position="185"/>
        <end position="204"/>
    </location>
</feature>